<feature type="domain" description="J" evidence="8">
    <location>
        <begin position="11"/>
        <end position="76"/>
    </location>
</feature>
<dbReference type="Pfam" id="PF00684">
    <property type="entry name" value="DnaJ_CXXCXGXG"/>
    <property type="match status" value="1"/>
</dbReference>
<dbReference type="PANTHER" id="PTHR43096:SF54">
    <property type="entry name" value="CHAPERONE PROTEIN DNAJ 1"/>
    <property type="match status" value="1"/>
</dbReference>
<keyword evidence="6" id="KW-0346">Stress response</keyword>
<keyword evidence="3" id="KW-0677">Repeat</keyword>
<dbReference type="InterPro" id="IPR001623">
    <property type="entry name" value="DnaJ_domain"/>
</dbReference>
<evidence type="ECO:0000313" key="10">
    <source>
        <dbReference type="EMBL" id="CAB4881198.1"/>
    </source>
</evidence>
<dbReference type="Gene3D" id="2.60.260.20">
    <property type="entry name" value="Urease metallochaperone UreE, N-terminal domain"/>
    <property type="match status" value="2"/>
</dbReference>
<dbReference type="SUPFAM" id="SSF46565">
    <property type="entry name" value="Chaperone J-domain"/>
    <property type="match status" value="1"/>
</dbReference>
<evidence type="ECO:0000259" key="9">
    <source>
        <dbReference type="PROSITE" id="PS51188"/>
    </source>
</evidence>
<gene>
    <name evidence="10" type="ORF">UFOPK3376_01550</name>
</gene>
<sequence>MTAQREWYEKDYYKILGVSDTATAKEITKAYRKLARESHPDANPGNDAAENRFKDVSAAYDVVGDDAKRKEYDEVRRLGAAGGFGPGGFGGGGGGGGQPGGFNFNVGSEGLGDLLGGMFGRGGRGRGASAGAGPQRGDDLEASLTLEFADAAHGLTTALHLTSDAQCSTCNGSGARPGTSPRTCSQCGGRGVVDDNQGFFSFSTPCRVCQGRGVVIDSPCSTCRGGGVERRPREVNVRLPAGVADGQRIRLKGRGGPGRNGGPAGDLLVECHVHPHALFGRDGVNLTIHVPITFAEAALGGEIEVPTLDGQRVTLRIKHGTQTGSRHRVKGKGIETAKHTGDLIVTVDVQVPHSLTDEQREAIEALAAATTVSPRSHLFQSPREA</sequence>
<dbReference type="SMART" id="SM00271">
    <property type="entry name" value="DnaJ"/>
    <property type="match status" value="1"/>
</dbReference>
<dbReference type="PANTHER" id="PTHR43096">
    <property type="entry name" value="DNAJ HOMOLOG 1, MITOCHONDRIAL-RELATED"/>
    <property type="match status" value="1"/>
</dbReference>
<keyword evidence="2" id="KW-0479">Metal-binding</keyword>
<dbReference type="InterPro" id="IPR001305">
    <property type="entry name" value="HSP_DnaJ_Cys-rich_dom"/>
</dbReference>
<evidence type="ECO:0000256" key="1">
    <source>
        <dbReference type="ARBA" id="ARBA00022490"/>
    </source>
</evidence>
<evidence type="ECO:0000256" key="5">
    <source>
        <dbReference type="ARBA" id="ARBA00022833"/>
    </source>
</evidence>
<dbReference type="FunFam" id="2.10.230.10:FF:000002">
    <property type="entry name" value="Molecular chaperone DnaJ"/>
    <property type="match status" value="1"/>
</dbReference>
<keyword evidence="5" id="KW-0862">Zinc</keyword>
<evidence type="ECO:0000256" key="3">
    <source>
        <dbReference type="ARBA" id="ARBA00022737"/>
    </source>
</evidence>
<dbReference type="InterPro" id="IPR008971">
    <property type="entry name" value="HSP40/DnaJ_pept-bd"/>
</dbReference>
<dbReference type="InterPro" id="IPR036869">
    <property type="entry name" value="J_dom_sf"/>
</dbReference>
<dbReference type="AlphaFoldDB" id="A0A6J7EHQ4"/>
<evidence type="ECO:0000256" key="7">
    <source>
        <dbReference type="ARBA" id="ARBA00023186"/>
    </source>
</evidence>
<organism evidence="10">
    <name type="scientific">freshwater metagenome</name>
    <dbReference type="NCBI Taxonomy" id="449393"/>
    <lineage>
        <taxon>unclassified sequences</taxon>
        <taxon>metagenomes</taxon>
        <taxon>ecological metagenomes</taxon>
    </lineage>
</organism>
<dbReference type="GO" id="GO:0009408">
    <property type="term" value="P:response to heat"/>
    <property type="evidence" value="ECO:0007669"/>
    <property type="project" value="InterPro"/>
</dbReference>
<name>A0A6J7EHQ4_9ZZZZ</name>
<evidence type="ECO:0000256" key="6">
    <source>
        <dbReference type="ARBA" id="ARBA00023016"/>
    </source>
</evidence>
<reference evidence="10" key="1">
    <citation type="submission" date="2020-05" db="EMBL/GenBank/DDBJ databases">
        <authorList>
            <person name="Chiriac C."/>
            <person name="Salcher M."/>
            <person name="Ghai R."/>
            <person name="Kavagutti S V."/>
        </authorList>
    </citation>
    <scope>NUCLEOTIDE SEQUENCE</scope>
</reference>
<dbReference type="GO" id="GO:0005737">
    <property type="term" value="C:cytoplasm"/>
    <property type="evidence" value="ECO:0007669"/>
    <property type="project" value="TreeGrafter"/>
</dbReference>
<accession>A0A6J7EHQ4</accession>
<dbReference type="CDD" id="cd10747">
    <property type="entry name" value="DnaJ_C"/>
    <property type="match status" value="1"/>
</dbReference>
<dbReference type="GO" id="GO:0051082">
    <property type="term" value="F:unfolded protein binding"/>
    <property type="evidence" value="ECO:0007669"/>
    <property type="project" value="InterPro"/>
</dbReference>
<dbReference type="NCBIfam" id="NF008035">
    <property type="entry name" value="PRK10767.1"/>
    <property type="match status" value="1"/>
</dbReference>
<feature type="domain" description="CR-type" evidence="9">
    <location>
        <begin position="154"/>
        <end position="232"/>
    </location>
</feature>
<dbReference type="Pfam" id="PF01556">
    <property type="entry name" value="DnaJ_C"/>
    <property type="match status" value="1"/>
</dbReference>
<evidence type="ECO:0000256" key="4">
    <source>
        <dbReference type="ARBA" id="ARBA00022771"/>
    </source>
</evidence>
<dbReference type="EMBL" id="CAFBLP010000035">
    <property type="protein sequence ID" value="CAB4881198.1"/>
    <property type="molecule type" value="Genomic_DNA"/>
</dbReference>
<dbReference type="GO" id="GO:0031072">
    <property type="term" value="F:heat shock protein binding"/>
    <property type="evidence" value="ECO:0007669"/>
    <property type="project" value="InterPro"/>
</dbReference>
<keyword evidence="1" id="KW-0963">Cytoplasm</keyword>
<evidence type="ECO:0000259" key="8">
    <source>
        <dbReference type="PROSITE" id="PS50076"/>
    </source>
</evidence>
<dbReference type="PROSITE" id="PS50076">
    <property type="entry name" value="DNAJ_2"/>
    <property type="match status" value="1"/>
</dbReference>
<dbReference type="InterPro" id="IPR036410">
    <property type="entry name" value="HSP_DnaJ_Cys-rich_dom_sf"/>
</dbReference>
<dbReference type="GO" id="GO:0042026">
    <property type="term" value="P:protein refolding"/>
    <property type="evidence" value="ECO:0007669"/>
    <property type="project" value="TreeGrafter"/>
</dbReference>
<dbReference type="PROSITE" id="PS51188">
    <property type="entry name" value="ZF_CR"/>
    <property type="match status" value="1"/>
</dbReference>
<keyword evidence="7" id="KW-0143">Chaperone</keyword>
<dbReference type="SUPFAM" id="SSF57938">
    <property type="entry name" value="DnaJ/Hsp40 cysteine-rich domain"/>
    <property type="match status" value="1"/>
</dbReference>
<dbReference type="InterPro" id="IPR012724">
    <property type="entry name" value="DnaJ"/>
</dbReference>
<dbReference type="Pfam" id="PF00226">
    <property type="entry name" value="DnaJ"/>
    <property type="match status" value="1"/>
</dbReference>
<dbReference type="GO" id="GO:0005524">
    <property type="term" value="F:ATP binding"/>
    <property type="evidence" value="ECO:0007669"/>
    <property type="project" value="InterPro"/>
</dbReference>
<dbReference type="Gene3D" id="1.10.287.110">
    <property type="entry name" value="DnaJ domain"/>
    <property type="match status" value="1"/>
</dbReference>
<proteinExistence type="inferred from homology"/>
<keyword evidence="4" id="KW-0863">Zinc-finger</keyword>
<dbReference type="SUPFAM" id="SSF49493">
    <property type="entry name" value="HSP40/DnaJ peptide-binding domain"/>
    <property type="match status" value="2"/>
</dbReference>
<dbReference type="NCBIfam" id="TIGR02349">
    <property type="entry name" value="DnaJ_bact"/>
    <property type="match status" value="1"/>
</dbReference>
<dbReference type="FunFam" id="2.60.260.20:FF:000005">
    <property type="entry name" value="Chaperone protein dnaJ 1, mitochondrial"/>
    <property type="match status" value="1"/>
</dbReference>
<dbReference type="PRINTS" id="PR00625">
    <property type="entry name" value="JDOMAIN"/>
</dbReference>
<evidence type="ECO:0000256" key="2">
    <source>
        <dbReference type="ARBA" id="ARBA00022723"/>
    </source>
</evidence>
<protein>
    <submittedName>
        <fullName evidence="10">Unannotated protein</fullName>
    </submittedName>
</protein>
<dbReference type="GO" id="GO:0008270">
    <property type="term" value="F:zinc ion binding"/>
    <property type="evidence" value="ECO:0007669"/>
    <property type="project" value="UniProtKB-KW"/>
</dbReference>
<dbReference type="CDD" id="cd06257">
    <property type="entry name" value="DnaJ"/>
    <property type="match status" value="1"/>
</dbReference>
<dbReference type="Gene3D" id="2.10.230.10">
    <property type="entry name" value="Heat shock protein DnaJ, cysteine-rich domain"/>
    <property type="match status" value="1"/>
</dbReference>
<dbReference type="HAMAP" id="MF_01152">
    <property type="entry name" value="DnaJ"/>
    <property type="match status" value="1"/>
</dbReference>
<dbReference type="InterPro" id="IPR002939">
    <property type="entry name" value="DnaJ_C"/>
</dbReference>
<dbReference type="CDD" id="cd10719">
    <property type="entry name" value="DnaJ_zf"/>
    <property type="match status" value="1"/>
</dbReference>